<comment type="caution">
    <text evidence="2">The sequence shown here is derived from an EMBL/GenBank/DDBJ whole genome shotgun (WGS) entry which is preliminary data.</text>
</comment>
<dbReference type="RefSeq" id="WP_226807634.1">
    <property type="nucleotide sequence ID" value="NZ_JAJBNW010000011.1"/>
</dbReference>
<keyword evidence="1" id="KW-1133">Transmembrane helix</keyword>
<accession>A0A9Q4ACY9</accession>
<keyword evidence="3" id="KW-1185">Reference proteome</keyword>
<evidence type="ECO:0008006" key="4">
    <source>
        <dbReference type="Google" id="ProtNLM"/>
    </source>
</evidence>
<proteinExistence type="predicted"/>
<feature type="transmembrane region" description="Helical" evidence="1">
    <location>
        <begin position="105"/>
        <end position="128"/>
    </location>
</feature>
<protein>
    <recommendedName>
        <fullName evidence="4">DUF2232 domain-containing protein</fullName>
    </recommendedName>
</protein>
<name>A0A9Q4ACY9_9FIRM</name>
<reference evidence="2" key="1">
    <citation type="submission" date="2022-01" db="EMBL/GenBank/DDBJ databases">
        <title>Collection of gut derived symbiotic bacterial strains cultured from healthy donors.</title>
        <authorList>
            <person name="Lin H."/>
            <person name="Kohout C."/>
            <person name="Waligurski E."/>
            <person name="Pamer E.G."/>
        </authorList>
    </citation>
    <scope>NUCLEOTIDE SEQUENCE</scope>
    <source>
        <strain evidence="2">MSK.14.39</strain>
    </source>
</reference>
<keyword evidence="1" id="KW-0812">Transmembrane</keyword>
<feature type="transmembrane region" description="Helical" evidence="1">
    <location>
        <begin position="58"/>
        <end position="84"/>
    </location>
</feature>
<dbReference type="AlphaFoldDB" id="A0A9Q4ACY9"/>
<dbReference type="Proteomes" id="UP001108123">
    <property type="component" value="Unassembled WGS sequence"/>
</dbReference>
<feature type="transmembrane region" description="Helical" evidence="1">
    <location>
        <begin position="35"/>
        <end position="52"/>
    </location>
</feature>
<evidence type="ECO:0000313" key="3">
    <source>
        <dbReference type="Proteomes" id="UP001108123"/>
    </source>
</evidence>
<organism evidence="2 3">
    <name type="scientific">Anaerosalibacter bizertensis</name>
    <dbReference type="NCBI Taxonomy" id="932217"/>
    <lineage>
        <taxon>Bacteria</taxon>
        <taxon>Bacillati</taxon>
        <taxon>Bacillota</taxon>
        <taxon>Tissierellia</taxon>
        <taxon>Tissierellales</taxon>
        <taxon>Sporanaerobacteraceae</taxon>
        <taxon>Anaerosalibacter</taxon>
    </lineage>
</organism>
<sequence length="173" mass="19858">MYLNNKSKAVAYGGLLTALSVIFIYLSTIVPYNKLLFLFFSTLIIPIGLILTNVKNSLYIYIASSVLSLLLLGMRGNVLSYILFFGPYGIIKNFIEKIDNLFIEIILKLIYFNIAAFVLYKLYGLFIANPINGNISIKKLIIFIQPIFLLFDYFLTLYIHKLKKWGCFKINNP</sequence>
<evidence type="ECO:0000313" key="2">
    <source>
        <dbReference type="EMBL" id="MCG4565263.1"/>
    </source>
</evidence>
<gene>
    <name evidence="2" type="ORF">L0P62_07365</name>
</gene>
<evidence type="ECO:0000256" key="1">
    <source>
        <dbReference type="SAM" id="Phobius"/>
    </source>
</evidence>
<dbReference type="EMBL" id="JAKNID010000025">
    <property type="protein sequence ID" value="MCG4565263.1"/>
    <property type="molecule type" value="Genomic_DNA"/>
</dbReference>
<feature type="transmembrane region" description="Helical" evidence="1">
    <location>
        <begin position="140"/>
        <end position="159"/>
    </location>
</feature>
<keyword evidence="1" id="KW-0472">Membrane</keyword>
<feature type="transmembrane region" description="Helical" evidence="1">
    <location>
        <begin position="12"/>
        <end position="30"/>
    </location>
</feature>